<name>A0A4V1C793_PYROR</name>
<gene>
    <name evidence="1" type="ORF">PoMZ_11471</name>
</gene>
<proteinExistence type="predicted"/>
<reference evidence="1 2" key="1">
    <citation type="journal article" date="2019" name="Mol. Biol. Evol.">
        <title>Blast fungal genomes show frequent chromosomal changes, gene gains and losses, and effector gene turnover.</title>
        <authorList>
            <person name="Gomez Luciano L.B."/>
            <person name="Jason Tsai I."/>
            <person name="Chuma I."/>
            <person name="Tosa Y."/>
            <person name="Chen Y.H."/>
            <person name="Li J.Y."/>
            <person name="Li M.Y."/>
            <person name="Jade Lu M.Y."/>
            <person name="Nakayashiki H."/>
            <person name="Li W.H."/>
        </authorList>
    </citation>
    <scope>NUCLEOTIDE SEQUENCE [LARGE SCALE GENOMIC DNA]</scope>
    <source>
        <strain evidence="1">MZ5-1-6</strain>
    </source>
</reference>
<dbReference type="Proteomes" id="UP000294847">
    <property type="component" value="Chromosome 5"/>
</dbReference>
<dbReference type="AlphaFoldDB" id="A0A4V1C793"/>
<sequence length="50" mass="5357">MANGSKYAPNLMSPNSLESPVSLLLPLLPVVGEPTDAPYKTATQYHDWAA</sequence>
<dbReference type="EMBL" id="CP034208">
    <property type="protein sequence ID" value="QBZ62588.1"/>
    <property type="molecule type" value="Genomic_DNA"/>
</dbReference>
<evidence type="ECO:0000313" key="1">
    <source>
        <dbReference type="EMBL" id="QBZ62588.1"/>
    </source>
</evidence>
<accession>A0A4V1C793</accession>
<organism evidence="1 2">
    <name type="scientific">Pyricularia oryzae</name>
    <name type="common">Rice blast fungus</name>
    <name type="synonym">Magnaporthe oryzae</name>
    <dbReference type="NCBI Taxonomy" id="318829"/>
    <lineage>
        <taxon>Eukaryota</taxon>
        <taxon>Fungi</taxon>
        <taxon>Dikarya</taxon>
        <taxon>Ascomycota</taxon>
        <taxon>Pezizomycotina</taxon>
        <taxon>Sordariomycetes</taxon>
        <taxon>Sordariomycetidae</taxon>
        <taxon>Magnaporthales</taxon>
        <taxon>Pyriculariaceae</taxon>
        <taxon>Pyricularia</taxon>
    </lineage>
</organism>
<protein>
    <submittedName>
        <fullName evidence="1">Uncharacterized protein</fullName>
    </submittedName>
</protein>
<evidence type="ECO:0000313" key="2">
    <source>
        <dbReference type="Proteomes" id="UP000294847"/>
    </source>
</evidence>